<gene>
    <name evidence="1" type="ORF">KL86DES1_10333</name>
</gene>
<organism evidence="1">
    <name type="scientific">uncultured Desulfovibrio sp</name>
    <dbReference type="NCBI Taxonomy" id="167968"/>
    <lineage>
        <taxon>Bacteria</taxon>
        <taxon>Pseudomonadati</taxon>
        <taxon>Thermodesulfobacteriota</taxon>
        <taxon>Desulfovibrionia</taxon>
        <taxon>Desulfovibrionales</taxon>
        <taxon>Desulfovibrionaceae</taxon>
        <taxon>Desulfovibrio</taxon>
        <taxon>environmental samples</taxon>
    </lineage>
</organism>
<dbReference type="EMBL" id="FMJC01000001">
    <property type="protein sequence ID" value="SCM70321.1"/>
    <property type="molecule type" value="Genomic_DNA"/>
</dbReference>
<reference evidence="1" key="1">
    <citation type="submission" date="2016-08" db="EMBL/GenBank/DDBJ databases">
        <authorList>
            <person name="Seilhamer J.J."/>
        </authorList>
    </citation>
    <scope>NUCLEOTIDE SEQUENCE</scope>
    <source>
        <strain evidence="1">86-1</strain>
    </source>
</reference>
<proteinExistence type="predicted"/>
<sequence>MLTVKDLENLETYMNSGQLEQDFKDGCENDRFYLLELLEKLMDMAELADATATRLIFRGLPVPMPPSVQGGENGGQPQGS</sequence>
<evidence type="ECO:0000313" key="1">
    <source>
        <dbReference type="EMBL" id="SCM70321.1"/>
    </source>
</evidence>
<name>A0A212KYD6_9BACT</name>
<dbReference type="AlphaFoldDB" id="A0A212KYD6"/>
<accession>A0A212KYD6</accession>
<dbReference type="RefSeq" id="WP_179979246.1">
    <property type="nucleotide sequence ID" value="NZ_LT608333.1"/>
</dbReference>
<protein>
    <submittedName>
        <fullName evidence="1">Uncharacterized protein</fullName>
    </submittedName>
</protein>